<evidence type="ECO:0000256" key="7">
    <source>
        <dbReference type="ARBA" id="ARBA00022840"/>
    </source>
</evidence>
<feature type="binding site" evidence="10">
    <location>
        <begin position="58"/>
        <end position="63"/>
    </location>
    <ligand>
        <name>substrate</name>
    </ligand>
</feature>
<evidence type="ECO:0000256" key="5">
    <source>
        <dbReference type="ARBA" id="ARBA00022694"/>
    </source>
</evidence>
<evidence type="ECO:0000256" key="11">
    <source>
        <dbReference type="RuleBase" id="RU003783"/>
    </source>
</evidence>
<evidence type="ECO:0000256" key="2">
    <source>
        <dbReference type="ARBA" id="ARBA00003213"/>
    </source>
</evidence>
<comment type="function">
    <text evidence="2 10 12">Catalyzes the transfer of a dimethylallyl group onto the adenine at position 37 in tRNAs that read codons beginning with uridine, leading to the formation of N6-(dimethylallyl)adenosine (i(6)A).</text>
</comment>
<dbReference type="InterPro" id="IPR018022">
    <property type="entry name" value="IPT"/>
</dbReference>
<feature type="region of interest" description="Disordered" evidence="14">
    <location>
        <begin position="1"/>
        <end position="33"/>
    </location>
</feature>
<dbReference type="NCBIfam" id="TIGR00174">
    <property type="entry name" value="miaA"/>
    <property type="match status" value="1"/>
</dbReference>
<dbReference type="PANTHER" id="PTHR11088">
    <property type="entry name" value="TRNA DIMETHYLALLYLTRANSFERASE"/>
    <property type="match status" value="1"/>
</dbReference>
<dbReference type="SUPFAM" id="SSF52540">
    <property type="entry name" value="P-loop containing nucleoside triphosphate hydrolases"/>
    <property type="match status" value="2"/>
</dbReference>
<keyword evidence="5 10" id="KW-0819">tRNA processing</keyword>
<dbReference type="InterPro" id="IPR027417">
    <property type="entry name" value="P-loop_NTPase"/>
</dbReference>
<reference evidence="15 16" key="1">
    <citation type="submission" date="2020-02" db="EMBL/GenBank/DDBJ databases">
        <title>Genome sequence of the type strain DSM 27180 of Arthrobacter silviterrae.</title>
        <authorList>
            <person name="Gao J."/>
            <person name="Sun J."/>
        </authorList>
    </citation>
    <scope>NUCLEOTIDE SEQUENCE [LARGE SCALE GENOMIC DNA]</scope>
    <source>
        <strain evidence="15 16">DSM 27180</strain>
    </source>
</reference>
<keyword evidence="7 10" id="KW-0067">ATP-binding</keyword>
<keyword evidence="16" id="KW-1185">Reference proteome</keyword>
<evidence type="ECO:0000256" key="12">
    <source>
        <dbReference type="RuleBase" id="RU003784"/>
    </source>
</evidence>
<keyword evidence="6 10" id="KW-0547">Nucleotide-binding</keyword>
<evidence type="ECO:0000313" key="16">
    <source>
        <dbReference type="Proteomes" id="UP000479226"/>
    </source>
</evidence>
<protein>
    <recommendedName>
        <fullName evidence="10">tRNA dimethylallyltransferase</fullName>
        <ecNumber evidence="10">2.5.1.75</ecNumber>
    </recommendedName>
    <alternativeName>
        <fullName evidence="10">Dimethylallyl diphosphate:tRNA dimethylallyltransferase</fullName>
        <shortName evidence="10">DMAPP:tRNA dimethylallyltransferase</shortName>
        <shortName evidence="10">DMATase</shortName>
    </alternativeName>
    <alternativeName>
        <fullName evidence="10">Isopentenyl-diphosphate:tRNA isopentenyltransferase</fullName>
        <shortName evidence="10">IPP transferase</shortName>
        <shortName evidence="10">IPPT</shortName>
        <shortName evidence="10">IPTase</shortName>
    </alternativeName>
</protein>
<comment type="subunit">
    <text evidence="10">Monomer.</text>
</comment>
<dbReference type="Proteomes" id="UP000479226">
    <property type="component" value="Unassembled WGS sequence"/>
</dbReference>
<evidence type="ECO:0000313" key="15">
    <source>
        <dbReference type="EMBL" id="NGN81897.1"/>
    </source>
</evidence>
<comment type="catalytic activity">
    <reaction evidence="9 10 11">
        <text>adenosine(37) in tRNA + dimethylallyl diphosphate = N(6)-dimethylallyladenosine(37) in tRNA + diphosphate</text>
        <dbReference type="Rhea" id="RHEA:26482"/>
        <dbReference type="Rhea" id="RHEA-COMP:10162"/>
        <dbReference type="Rhea" id="RHEA-COMP:10375"/>
        <dbReference type="ChEBI" id="CHEBI:33019"/>
        <dbReference type="ChEBI" id="CHEBI:57623"/>
        <dbReference type="ChEBI" id="CHEBI:74411"/>
        <dbReference type="ChEBI" id="CHEBI:74415"/>
        <dbReference type="EC" id="2.5.1.75"/>
    </reaction>
</comment>
<evidence type="ECO:0000256" key="8">
    <source>
        <dbReference type="ARBA" id="ARBA00022842"/>
    </source>
</evidence>
<evidence type="ECO:0000256" key="3">
    <source>
        <dbReference type="ARBA" id="ARBA00005842"/>
    </source>
</evidence>
<evidence type="ECO:0000256" key="13">
    <source>
        <dbReference type="RuleBase" id="RU003785"/>
    </source>
</evidence>
<keyword evidence="4 10" id="KW-0808">Transferase</keyword>
<gene>
    <name evidence="10 15" type="primary">miaA</name>
    <name evidence="15" type="ORF">G6N77_00245</name>
</gene>
<name>A0ABX0D4Z1_9MICC</name>
<feature type="site" description="Interaction with substrate tRNA" evidence="10">
    <location>
        <position position="147"/>
    </location>
</feature>
<evidence type="ECO:0000256" key="9">
    <source>
        <dbReference type="ARBA" id="ARBA00049563"/>
    </source>
</evidence>
<dbReference type="Pfam" id="PF01715">
    <property type="entry name" value="IPPT"/>
    <property type="match status" value="1"/>
</dbReference>
<dbReference type="HAMAP" id="MF_00185">
    <property type="entry name" value="IPP_trans"/>
    <property type="match status" value="1"/>
</dbReference>
<evidence type="ECO:0000256" key="10">
    <source>
        <dbReference type="HAMAP-Rule" id="MF_00185"/>
    </source>
</evidence>
<dbReference type="InterPro" id="IPR039657">
    <property type="entry name" value="Dimethylallyltransferase"/>
</dbReference>
<dbReference type="EMBL" id="JAAKZI010000001">
    <property type="protein sequence ID" value="NGN81897.1"/>
    <property type="molecule type" value="Genomic_DNA"/>
</dbReference>
<dbReference type="PANTHER" id="PTHR11088:SF60">
    <property type="entry name" value="TRNA DIMETHYLALLYLTRANSFERASE"/>
    <property type="match status" value="1"/>
</dbReference>
<dbReference type="Gene3D" id="1.10.20.140">
    <property type="match status" value="1"/>
</dbReference>
<evidence type="ECO:0000256" key="6">
    <source>
        <dbReference type="ARBA" id="ARBA00022741"/>
    </source>
</evidence>
<keyword evidence="8 10" id="KW-0460">Magnesium</keyword>
<sequence>MRGAGSRRSSRREKGRVPGHAHAARPHRVSTAGHAAVRRFPGGTERAALPVVAVVGPTGSGKSELALELAERFNGEAVNADSMQFYRGMDIGTAKLPLEQRRGIPHHLMDFLTVREDTTVAAFQSMARAAIAGIQSRGRLPILVGGSGLYVRAALDVLEFPGTDAAIRARLEAELDAGGLAPLAARLALVDPVSAARVGDGKRVVRALEVHELTGRPFSSFMPERSYVQPTVQIGLNGDRAQLHARLEARVHGMVEAGLQAEVAALLPQGLREGRTARKALGYQQFLRVIDGESTVPAAAAETITATRQFARRQITWFRADPRVHWLDWAQPDLGSAAAALVRRAQGGAQA</sequence>
<accession>A0ABX0D4Z1</accession>
<feature type="compositionally biased region" description="Basic residues" evidence="14">
    <location>
        <begin position="8"/>
        <end position="28"/>
    </location>
</feature>
<evidence type="ECO:0000256" key="14">
    <source>
        <dbReference type="SAM" id="MobiDB-lite"/>
    </source>
</evidence>
<dbReference type="GO" id="GO:0052381">
    <property type="term" value="F:tRNA dimethylallyltransferase activity"/>
    <property type="evidence" value="ECO:0007669"/>
    <property type="project" value="UniProtKB-EC"/>
</dbReference>
<comment type="similarity">
    <text evidence="3 10 13">Belongs to the IPP transferase family.</text>
</comment>
<feature type="binding site" evidence="10">
    <location>
        <begin position="56"/>
        <end position="63"/>
    </location>
    <ligand>
        <name>ATP</name>
        <dbReference type="ChEBI" id="CHEBI:30616"/>
    </ligand>
</feature>
<comment type="caution">
    <text evidence="10">Lacks conserved residue(s) required for the propagation of feature annotation.</text>
</comment>
<evidence type="ECO:0000256" key="1">
    <source>
        <dbReference type="ARBA" id="ARBA00001946"/>
    </source>
</evidence>
<evidence type="ECO:0000256" key="4">
    <source>
        <dbReference type="ARBA" id="ARBA00022679"/>
    </source>
</evidence>
<organism evidence="15 16">
    <name type="scientific">Arthrobacter silviterrae</name>
    <dbReference type="NCBI Taxonomy" id="2026658"/>
    <lineage>
        <taxon>Bacteria</taxon>
        <taxon>Bacillati</taxon>
        <taxon>Actinomycetota</taxon>
        <taxon>Actinomycetes</taxon>
        <taxon>Micrococcales</taxon>
        <taxon>Micrococcaceae</taxon>
        <taxon>Arthrobacter</taxon>
    </lineage>
</organism>
<dbReference type="Gene3D" id="3.40.50.300">
    <property type="entry name" value="P-loop containing nucleotide triphosphate hydrolases"/>
    <property type="match status" value="1"/>
</dbReference>
<feature type="region of interest" description="Interaction with substrate tRNA" evidence="10">
    <location>
        <begin position="81"/>
        <end position="84"/>
    </location>
</feature>
<dbReference type="EC" id="2.5.1.75" evidence="10"/>
<comment type="caution">
    <text evidence="15">The sequence shown here is derived from an EMBL/GenBank/DDBJ whole genome shotgun (WGS) entry which is preliminary data.</text>
</comment>
<proteinExistence type="inferred from homology"/>
<feature type="site" description="Interaction with substrate tRNA" evidence="10">
    <location>
        <position position="168"/>
    </location>
</feature>
<comment type="cofactor">
    <cofactor evidence="1 10">
        <name>Mg(2+)</name>
        <dbReference type="ChEBI" id="CHEBI:18420"/>
    </cofactor>
</comment>